<dbReference type="InterPro" id="IPR029068">
    <property type="entry name" value="Glyas_Bleomycin-R_OHBP_Dase"/>
</dbReference>
<dbReference type="GO" id="GO:0046872">
    <property type="term" value="F:metal ion binding"/>
    <property type="evidence" value="ECO:0007669"/>
    <property type="project" value="UniProtKB-UniRule"/>
</dbReference>
<dbReference type="InterPro" id="IPR036237">
    <property type="entry name" value="Xyl_isomerase-like_sf"/>
</dbReference>
<dbReference type="GO" id="GO:0046565">
    <property type="term" value="F:3-dehydroshikimate dehydratase activity"/>
    <property type="evidence" value="ECO:0007669"/>
    <property type="project" value="UniProtKB-UniRule"/>
</dbReference>
<comment type="cofactor">
    <cofactor evidence="1">
        <name>a divalent metal cation</name>
        <dbReference type="ChEBI" id="CHEBI:60240"/>
    </cofactor>
</comment>
<dbReference type="Pfam" id="PF01261">
    <property type="entry name" value="AP_endonuc_2"/>
    <property type="match status" value="1"/>
</dbReference>
<feature type="binding site" evidence="1">
    <location>
        <position position="592"/>
    </location>
    <ligand>
        <name>Mg(2+)</name>
        <dbReference type="ChEBI" id="CHEBI:18420"/>
    </ligand>
</feature>
<feature type="binding site" evidence="1">
    <location>
        <position position="191"/>
    </location>
    <ligand>
        <name>a divalent metal cation</name>
        <dbReference type="ChEBI" id="CHEBI:60240"/>
        <note>catalytic</note>
    </ligand>
</feature>
<dbReference type="GeneID" id="89479846"/>
<reference evidence="3 4" key="1">
    <citation type="submission" date="2014-06" db="EMBL/GenBank/DDBJ databases">
        <title>Functional and comparative genomic analyses of the Drosophila gut microbiota identify candidate symbiosis factors.</title>
        <authorList>
            <person name="Newell P.D."/>
            <person name="Chaston J.M."/>
            <person name="Douglas A.E."/>
        </authorList>
    </citation>
    <scope>NUCLEOTIDE SEQUENCE [LARGE SCALE GENOMIC DNA]</scope>
    <source>
        <strain evidence="3 4">DmCS_006</strain>
    </source>
</reference>
<feature type="binding site" evidence="1">
    <location>
        <position position="514"/>
    </location>
    <ligand>
        <name>Mg(2+)</name>
        <dbReference type="ChEBI" id="CHEBI:18420"/>
    </ligand>
</feature>
<comment type="pathway">
    <text evidence="1">Aromatic compound metabolism; 3,4-dihydroxybenzoate biosynthesis.</text>
</comment>
<dbReference type="InterPro" id="IPR013022">
    <property type="entry name" value="Xyl_isomerase-like_TIM-brl"/>
</dbReference>
<dbReference type="PROSITE" id="PS51819">
    <property type="entry name" value="VOC"/>
    <property type="match status" value="1"/>
</dbReference>
<keyword evidence="3" id="KW-0223">Dioxygenase</keyword>
<protein>
    <recommendedName>
        <fullName evidence="1">3-dehydroshikimate dehydratase</fullName>
        <shortName evidence="1">DSD</shortName>
        <ecNumber evidence="1">4.2.1.118</ecNumber>
    </recommendedName>
</protein>
<dbReference type="Gene3D" id="3.10.180.10">
    <property type="entry name" value="2,3-Dihydroxybiphenyl 1,2-Dioxygenase, domain 1"/>
    <property type="match status" value="2"/>
</dbReference>
<dbReference type="Proteomes" id="UP000029448">
    <property type="component" value="Unassembled WGS sequence"/>
</dbReference>
<keyword evidence="3" id="KW-0560">Oxidoreductase</keyword>
<gene>
    <name evidence="3" type="ORF">AtDm6_2510</name>
</gene>
<keyword evidence="3" id="KW-0670">Pyruvate</keyword>
<dbReference type="Pfam" id="PF14696">
    <property type="entry name" value="Glyoxalase_5"/>
    <property type="match status" value="1"/>
</dbReference>
<dbReference type="Gene3D" id="3.20.20.150">
    <property type="entry name" value="Divalent-metal-dependent TIM barrel enzymes"/>
    <property type="match status" value="1"/>
</dbReference>
<dbReference type="UniPathway" id="UPA00088"/>
<keyword evidence="4" id="KW-1185">Reference proteome</keyword>
<dbReference type="GO" id="GO:0051213">
    <property type="term" value="F:dioxygenase activity"/>
    <property type="evidence" value="ECO:0007669"/>
    <property type="project" value="UniProtKB-KW"/>
</dbReference>
<dbReference type="EC" id="4.2.1.118" evidence="1"/>
<comment type="catalytic activity">
    <reaction evidence="1">
        <text>3-dehydroshikimate = 3,4-dihydroxybenzoate + H2O</text>
        <dbReference type="Rhea" id="RHEA:24848"/>
        <dbReference type="ChEBI" id="CHEBI:15377"/>
        <dbReference type="ChEBI" id="CHEBI:16630"/>
        <dbReference type="ChEBI" id="CHEBI:36241"/>
        <dbReference type="EC" id="4.2.1.118"/>
    </reaction>
</comment>
<dbReference type="SUPFAM" id="SSF54593">
    <property type="entry name" value="Glyoxalase/Bleomycin resistance protein/Dihydroxybiphenyl dioxygenase"/>
    <property type="match status" value="1"/>
</dbReference>
<dbReference type="GO" id="GO:0046279">
    <property type="term" value="P:3,4-dihydroxybenzoate biosynthetic process"/>
    <property type="evidence" value="ECO:0007669"/>
    <property type="project" value="UniProtKB-UniRule"/>
</dbReference>
<feature type="binding site" evidence="1">
    <location>
        <position position="134"/>
    </location>
    <ligand>
        <name>a divalent metal cation</name>
        <dbReference type="ChEBI" id="CHEBI:60240"/>
        <note>catalytic</note>
    </ligand>
</feature>
<dbReference type="AlphaFoldDB" id="A0A094ZI75"/>
<dbReference type="InterPro" id="IPR037523">
    <property type="entry name" value="VOC_core"/>
</dbReference>
<proteinExistence type="inferred from homology"/>
<comment type="function">
    <text evidence="1">Catalyzes the conversion of 3-dehydroshikimate to protocatechuate (3,4-dihydroxybenzoate), a common intermediate of quinate and shikimate degradation pathways.</text>
</comment>
<name>A0A094ZI75_9PROT</name>
<dbReference type="InterPro" id="IPR043700">
    <property type="entry name" value="DSD"/>
</dbReference>
<evidence type="ECO:0000259" key="2">
    <source>
        <dbReference type="PROSITE" id="PS51819"/>
    </source>
</evidence>
<keyword evidence="1" id="KW-0456">Lyase</keyword>
<feature type="domain" description="VOC" evidence="2">
    <location>
        <begin position="433"/>
        <end position="583"/>
    </location>
</feature>
<dbReference type="STRING" id="104102.AtDm6_2510"/>
<feature type="binding site" evidence="1">
    <location>
        <position position="239"/>
    </location>
    <ligand>
        <name>a divalent metal cation</name>
        <dbReference type="ChEBI" id="CHEBI:60240"/>
        <note>catalytic</note>
    </ligand>
</feature>
<evidence type="ECO:0000313" key="4">
    <source>
        <dbReference type="Proteomes" id="UP000029448"/>
    </source>
</evidence>
<comment type="caution">
    <text evidence="3">The sequence shown here is derived from an EMBL/GenBank/DDBJ whole genome shotgun (WGS) entry which is preliminary data.</text>
</comment>
<keyword evidence="1" id="KW-0479">Metal-binding</keyword>
<dbReference type="EMBL" id="JOKM01000083">
    <property type="protein sequence ID" value="KGB22206.1"/>
    <property type="molecule type" value="Genomic_DNA"/>
</dbReference>
<comment type="similarity">
    <text evidence="1">Belongs to the bacterial two-domain DSD family.</text>
</comment>
<organism evidence="3 4">
    <name type="scientific">Acetobacter tropicalis</name>
    <dbReference type="NCBI Taxonomy" id="104102"/>
    <lineage>
        <taxon>Bacteria</taxon>
        <taxon>Pseudomonadati</taxon>
        <taxon>Pseudomonadota</taxon>
        <taxon>Alphaproteobacteria</taxon>
        <taxon>Acetobacterales</taxon>
        <taxon>Acetobacteraceae</taxon>
        <taxon>Acetobacter</taxon>
    </lineage>
</organism>
<dbReference type="HAMAP" id="MF_02238">
    <property type="entry name" value="DSD"/>
    <property type="match status" value="1"/>
</dbReference>
<dbReference type="PANTHER" id="PTHR12110">
    <property type="entry name" value="HYDROXYPYRUVATE ISOMERASE"/>
    <property type="match status" value="1"/>
</dbReference>
<feature type="binding site" evidence="1">
    <location>
        <position position="165"/>
    </location>
    <ligand>
        <name>a divalent metal cation</name>
        <dbReference type="ChEBI" id="CHEBI:60240"/>
        <note>catalytic</note>
    </ligand>
</feature>
<dbReference type="RefSeq" id="WP_035381164.1">
    <property type="nucleotide sequence ID" value="NZ_JACAOJ010000013.1"/>
</dbReference>
<dbReference type="PATRIC" id="fig|104102.7.peg.2482"/>
<accession>A0A094ZI75</accession>
<evidence type="ECO:0000313" key="3">
    <source>
        <dbReference type="EMBL" id="KGB22206.1"/>
    </source>
</evidence>
<dbReference type="SUPFAM" id="SSF51658">
    <property type="entry name" value="Xylose isomerase-like"/>
    <property type="match status" value="1"/>
</dbReference>
<dbReference type="PANTHER" id="PTHR12110:SF21">
    <property type="entry name" value="XYLOSE ISOMERASE-LIKE TIM BARREL DOMAIN-CONTAINING PROTEIN"/>
    <property type="match status" value="1"/>
</dbReference>
<dbReference type="InterPro" id="IPR050312">
    <property type="entry name" value="IolE/XylAMocC-like"/>
</dbReference>
<evidence type="ECO:0000256" key="1">
    <source>
        <dbReference type="HAMAP-Rule" id="MF_02238"/>
    </source>
</evidence>
<feature type="binding site" evidence="1">
    <location>
        <position position="436"/>
    </location>
    <ligand>
        <name>Mg(2+)</name>
        <dbReference type="ChEBI" id="CHEBI:18420"/>
    </ligand>
</feature>
<sequence>MLDSIATVSLGGTLREKLEAISAAGFRAAEIFENDFVSSDLSAHDLRLLMDDLGLQNIAYQPFRDFEGLKGHARKRVFDRAERKFDLMQEMGTDLLLVCSSTMKDAEGDEGRIIDDFRELGERAASRGLRIGYEGLAWGRYINDHRDVAAIVSAVDLPSVGIILDSFHSLSRHIPISSIMDIDPAKIFLAQIADAPLMNMDILQWSRHFRCMPLQGGLPVTEWVAALIKIGYSGPLSLEIFNDRFRSGFSKTVAIDGKRSLVTVRDDAHYLVGEETHLPDRSDPAIKFIEFSVPPGKGEELGKILDMIGFEHIGNHKIRDVALWRSQDDIFIIINRESYSFSGSFSLIHGDALCAIGLYIKDRKAALERAHHLGMAVAENLSDSLSGRSINAIRSVGGSLVYFLDEDVYTELWEKEFEITQKIKPEIKGSITSFDHVASIVGYDEFLSWVLYWTSLFDLEVCQEVDLIDPGGVVQSQALESKNKNFRLTLNGSLGARTLASRFEKKFLGAGYQHIALGTDDIFAFSKRMRKTGLPILEINKNYYDDIQARFGLTDAFIIELSDGNILYDRDSDGGEFFQIFSRAIDRMFFFEIVQRVGEYKGYGAANTQVRLTAQRRAGEKQYSEHI</sequence>